<keyword evidence="5" id="KW-0614">Plasmid</keyword>
<feature type="chain" id="PRO_5045858202" evidence="3">
    <location>
        <begin position="23"/>
        <end position="351"/>
    </location>
</feature>
<keyword evidence="2" id="KW-0326">Glycosidase</keyword>
<name>A0ABY6C8C1_9HYPH</name>
<keyword evidence="3" id="KW-0732">Signal</keyword>
<evidence type="ECO:0000256" key="2">
    <source>
        <dbReference type="ARBA" id="ARBA00023295"/>
    </source>
</evidence>
<gene>
    <name evidence="5" type="ORF">N8A98_00915</name>
</gene>
<proteinExistence type="predicted"/>
<dbReference type="InterPro" id="IPR023186">
    <property type="entry name" value="IUNH"/>
</dbReference>
<feature type="signal peptide" evidence="3">
    <location>
        <begin position="1"/>
        <end position="22"/>
    </location>
</feature>
<dbReference type="PANTHER" id="PTHR12304">
    <property type="entry name" value="INOSINE-URIDINE PREFERRING NUCLEOSIDE HYDROLASE"/>
    <property type="match status" value="1"/>
</dbReference>
<reference evidence="5 6" key="1">
    <citation type="submission" date="2022-09" db="EMBL/GenBank/DDBJ databases">
        <title>Interaction between co-microsymbionts with complementary sets of symbiotic genes in legume-rhizobium systems.</title>
        <authorList>
            <person name="Safronova V."/>
            <person name="Sazanova A."/>
            <person name="Afonin A."/>
            <person name="Chirak E."/>
        </authorList>
    </citation>
    <scope>NUCLEOTIDE SEQUENCE [LARGE SCALE GENOMIC DNA]</scope>
    <source>
        <strain evidence="5 6">A18/4-1</strain>
        <plasmid evidence="5 6">p_unnamed1</plasmid>
    </source>
</reference>
<keyword evidence="6" id="KW-1185">Reference proteome</keyword>
<dbReference type="RefSeq" id="WP_262165752.1">
    <property type="nucleotide sequence ID" value="NZ_CP104964.1"/>
</dbReference>
<dbReference type="Gene3D" id="3.90.245.10">
    <property type="entry name" value="Ribonucleoside hydrolase-like"/>
    <property type="match status" value="1"/>
</dbReference>
<dbReference type="InterPro" id="IPR001910">
    <property type="entry name" value="Inosine/uridine_hydrolase_dom"/>
</dbReference>
<dbReference type="InterPro" id="IPR036452">
    <property type="entry name" value="Ribo_hydro-like"/>
</dbReference>
<protein>
    <submittedName>
        <fullName evidence="5">Nucleoside hydrolase</fullName>
    </submittedName>
</protein>
<geneLocation type="plasmid" evidence="5 6">
    <name>p_unnamed1</name>
</geneLocation>
<evidence type="ECO:0000313" key="5">
    <source>
        <dbReference type="EMBL" id="UXN68108.1"/>
    </source>
</evidence>
<feature type="domain" description="Inosine/uridine-preferring nucleoside hydrolase" evidence="4">
    <location>
        <begin position="39"/>
        <end position="340"/>
    </location>
</feature>
<evidence type="ECO:0000259" key="4">
    <source>
        <dbReference type="Pfam" id="PF01156"/>
    </source>
</evidence>
<keyword evidence="1 5" id="KW-0378">Hydrolase</keyword>
<dbReference type="EMBL" id="CP104964">
    <property type="protein sequence ID" value="UXN68108.1"/>
    <property type="molecule type" value="Genomic_DNA"/>
</dbReference>
<dbReference type="Pfam" id="PF01156">
    <property type="entry name" value="IU_nuc_hydro"/>
    <property type="match status" value="1"/>
</dbReference>
<dbReference type="GO" id="GO:0016787">
    <property type="term" value="F:hydrolase activity"/>
    <property type="evidence" value="ECO:0007669"/>
    <property type="project" value="UniProtKB-KW"/>
</dbReference>
<dbReference type="Proteomes" id="UP001061862">
    <property type="component" value="Plasmid p_unnamed1"/>
</dbReference>
<evidence type="ECO:0000256" key="3">
    <source>
        <dbReference type="SAM" id="SignalP"/>
    </source>
</evidence>
<dbReference type="PANTHER" id="PTHR12304:SF25">
    <property type="entry name" value="INOSINE_URIDINE-PREFERRING NUCLEOSIDE HYDROLASE DOMAIN-CONTAINING PROTEIN"/>
    <property type="match status" value="1"/>
</dbReference>
<evidence type="ECO:0000313" key="6">
    <source>
        <dbReference type="Proteomes" id="UP001061862"/>
    </source>
</evidence>
<organism evidence="5 6">
    <name type="scientific">Devosia neptuniae</name>
    <dbReference type="NCBI Taxonomy" id="191302"/>
    <lineage>
        <taxon>Bacteria</taxon>
        <taxon>Pseudomonadati</taxon>
        <taxon>Pseudomonadota</taxon>
        <taxon>Alphaproteobacteria</taxon>
        <taxon>Hyphomicrobiales</taxon>
        <taxon>Devosiaceae</taxon>
        <taxon>Devosia</taxon>
    </lineage>
</organism>
<accession>A0ABY6C8C1</accession>
<sequence length="351" mass="37496">MLKILRSCSVLALATFAQPAFAAKFIYDQDLTGPGGTAVQPILLFLNNPDVELLGITGVVGDDWLAKGVAHTLRFLEIAGHPEIPVYAGASEPLVNTPQRMAIWENLYGPISWKGAWNNYEDKPADFDPGLAPDLAEGNPKIVVQDLSAVQFMVEQVHKYPGEVTIVAAGPLTNIALAVRQDSEFASLVKSVVISNGPKADFDVASGEVKSIDAFNTVFDPEAAQIVLTAGFASIVVTGLVNTTVMVDAELVEDMTQPNSALSSYLTENAWMDLPLWDEVIAAVAIDPSLIVRSATIKAAVDTNFGRSYGQMLSFKDDVEPGIGAGEVNVALELDAPRFRTMFVDAVTAAE</sequence>
<evidence type="ECO:0000256" key="1">
    <source>
        <dbReference type="ARBA" id="ARBA00022801"/>
    </source>
</evidence>
<dbReference type="SUPFAM" id="SSF53590">
    <property type="entry name" value="Nucleoside hydrolase"/>
    <property type="match status" value="1"/>
</dbReference>